<reference evidence="1 2" key="1">
    <citation type="submission" date="2015-07" db="EMBL/GenBank/DDBJ databases">
        <title>Genome analysis of myxobacterium Chondromyces crocatus Cm c5 reveals a high potential for natural compound synthesis and the genetic basis for the loss of fruiting body formation.</title>
        <authorList>
            <person name="Zaburannyi N."/>
            <person name="Bunk B."/>
            <person name="Maier J."/>
            <person name="Overmann J."/>
            <person name="Mueller R."/>
        </authorList>
    </citation>
    <scope>NUCLEOTIDE SEQUENCE [LARGE SCALE GENOMIC DNA]</scope>
    <source>
        <strain evidence="1 2">Cm c5</strain>
    </source>
</reference>
<keyword evidence="2" id="KW-1185">Reference proteome</keyword>
<dbReference type="Proteomes" id="UP000067626">
    <property type="component" value="Chromosome"/>
</dbReference>
<protein>
    <recommendedName>
        <fullName evidence="3">YkgJ family cysteine cluster protein</fullName>
    </recommendedName>
</protein>
<dbReference type="OrthoDB" id="5458353at2"/>
<dbReference type="KEGG" id="ccro:CMC5_024470"/>
<gene>
    <name evidence="1" type="ORF">CMC5_024470</name>
</gene>
<evidence type="ECO:0000313" key="1">
    <source>
        <dbReference type="EMBL" id="AKT38302.1"/>
    </source>
</evidence>
<dbReference type="EMBL" id="CP012159">
    <property type="protein sequence ID" value="AKT38302.1"/>
    <property type="molecule type" value="Genomic_DNA"/>
</dbReference>
<sequence length="214" mass="22877">MEGQGVHRPVWRRFKERFLERAVAHVHAGGHAVVVRDAGQVEVLLGVDASGSVTALGLWALLAIGQRRWARVEAGAARGLASAVVGARQVGSVLDWCDRDGVHEGATREILLDCLACAACCRDGRVVLDDEDLARFEAAGRAELGGSVFVRRAGGKAVLRLASDGRCKHLEEERRCAIYAIRPGNCRAFLMGSEACLAAREETLGLRDGAPLEG</sequence>
<dbReference type="Pfam" id="PF03692">
    <property type="entry name" value="CxxCxxCC"/>
    <property type="match status" value="1"/>
</dbReference>
<organism evidence="1 2">
    <name type="scientific">Chondromyces crocatus</name>
    <dbReference type="NCBI Taxonomy" id="52"/>
    <lineage>
        <taxon>Bacteria</taxon>
        <taxon>Pseudomonadati</taxon>
        <taxon>Myxococcota</taxon>
        <taxon>Polyangia</taxon>
        <taxon>Polyangiales</taxon>
        <taxon>Polyangiaceae</taxon>
        <taxon>Chondromyces</taxon>
    </lineage>
</organism>
<accession>A0A0K1EC94</accession>
<dbReference type="InterPro" id="IPR005358">
    <property type="entry name" value="Puta_zinc/iron-chelating_dom"/>
</dbReference>
<proteinExistence type="predicted"/>
<dbReference type="RefSeq" id="WP_050430547.1">
    <property type="nucleotide sequence ID" value="NZ_CP012159.1"/>
</dbReference>
<name>A0A0K1EC94_CHOCO</name>
<evidence type="ECO:0000313" key="2">
    <source>
        <dbReference type="Proteomes" id="UP000067626"/>
    </source>
</evidence>
<evidence type="ECO:0008006" key="3">
    <source>
        <dbReference type="Google" id="ProtNLM"/>
    </source>
</evidence>
<dbReference type="AlphaFoldDB" id="A0A0K1EC94"/>